<organism evidence="5 6">
    <name type="scientific">Microvirga aerilata</name>
    <dbReference type="NCBI Taxonomy" id="670292"/>
    <lineage>
        <taxon>Bacteria</taxon>
        <taxon>Pseudomonadati</taxon>
        <taxon>Pseudomonadota</taxon>
        <taxon>Alphaproteobacteria</taxon>
        <taxon>Hyphomicrobiales</taxon>
        <taxon>Methylobacteriaceae</taxon>
        <taxon>Microvirga</taxon>
    </lineage>
</organism>
<accession>A0A937CZS0</accession>
<dbReference type="Proteomes" id="UP000605848">
    <property type="component" value="Unassembled WGS sequence"/>
</dbReference>
<comment type="similarity">
    <text evidence="3">Belongs to the flavoredoxin family.</text>
</comment>
<dbReference type="PANTHER" id="PTHR43567">
    <property type="entry name" value="FLAVOREDOXIN-RELATED-RELATED"/>
    <property type="match status" value="1"/>
</dbReference>
<evidence type="ECO:0000256" key="2">
    <source>
        <dbReference type="ARBA" id="ARBA00022630"/>
    </source>
</evidence>
<keyword evidence="2" id="KW-0285">Flavoprotein</keyword>
<evidence type="ECO:0000313" key="6">
    <source>
        <dbReference type="Proteomes" id="UP000605848"/>
    </source>
</evidence>
<dbReference type="EMBL" id="JAEQMY010000011">
    <property type="protein sequence ID" value="MBL0404342.1"/>
    <property type="molecule type" value="Genomic_DNA"/>
</dbReference>
<dbReference type="Pfam" id="PF01613">
    <property type="entry name" value="Flavin_Reduct"/>
    <property type="match status" value="1"/>
</dbReference>
<dbReference type="Gene3D" id="2.30.110.10">
    <property type="entry name" value="Electron Transport, Fmn-binding Protein, Chain A"/>
    <property type="match status" value="1"/>
</dbReference>
<dbReference type="InterPro" id="IPR002563">
    <property type="entry name" value="Flavin_Rdtase-like_dom"/>
</dbReference>
<evidence type="ECO:0000259" key="4">
    <source>
        <dbReference type="Pfam" id="PF01613"/>
    </source>
</evidence>
<proteinExistence type="inferred from homology"/>
<comment type="caution">
    <text evidence="5">The sequence shown here is derived from an EMBL/GenBank/DDBJ whole genome shotgun (WGS) entry which is preliminary data.</text>
</comment>
<name>A0A937CZS0_9HYPH</name>
<protein>
    <submittedName>
        <fullName evidence="5">Flavin reductase family protein</fullName>
    </submittedName>
</protein>
<dbReference type="InterPro" id="IPR012349">
    <property type="entry name" value="Split_barrel_FMN-bd"/>
</dbReference>
<dbReference type="InterPro" id="IPR052174">
    <property type="entry name" value="Flavoredoxin"/>
</dbReference>
<dbReference type="GO" id="GO:0016646">
    <property type="term" value="F:oxidoreductase activity, acting on the CH-NH group of donors, NAD or NADP as acceptor"/>
    <property type="evidence" value="ECO:0007669"/>
    <property type="project" value="UniProtKB-ARBA"/>
</dbReference>
<dbReference type="AlphaFoldDB" id="A0A937CZS0"/>
<dbReference type="SUPFAM" id="SSF50475">
    <property type="entry name" value="FMN-binding split barrel"/>
    <property type="match status" value="1"/>
</dbReference>
<dbReference type="RefSeq" id="WP_202058914.1">
    <property type="nucleotide sequence ID" value="NZ_JAEQMY010000011.1"/>
</dbReference>
<dbReference type="GO" id="GO:0010181">
    <property type="term" value="F:FMN binding"/>
    <property type="evidence" value="ECO:0007669"/>
    <property type="project" value="InterPro"/>
</dbReference>
<sequence>MHSSQGSNADIPQHRVIEPPVLYFGTPVALITTLNPDGTPNISPMSSAWALNDRVVLGMGTSGQGTENMVREGECVINLVPAKLWEQVERIARTTGRNPVPEYKAASGYYHEPDKFEAAGFTPLPSDLVRPPRIAECPLQLEARIVAAHAPGGEKWEIGCQHSFAIIETQVKRVHAHENVTLADTNYIDVSRWQPLLYVFRHYVEAGRDLGRNFRATD</sequence>
<reference evidence="5" key="1">
    <citation type="submission" date="2021-01" db="EMBL/GenBank/DDBJ databases">
        <title>Microvirga sp.</title>
        <authorList>
            <person name="Kim M.K."/>
        </authorList>
    </citation>
    <scope>NUCLEOTIDE SEQUENCE</scope>
    <source>
        <strain evidence="5">5420S-16</strain>
    </source>
</reference>
<feature type="domain" description="Flavin reductase like" evidence="4">
    <location>
        <begin position="24"/>
        <end position="205"/>
    </location>
</feature>
<comment type="cofactor">
    <cofactor evidence="1">
        <name>FMN</name>
        <dbReference type="ChEBI" id="CHEBI:58210"/>
    </cofactor>
</comment>
<keyword evidence="6" id="KW-1185">Reference proteome</keyword>
<evidence type="ECO:0000256" key="3">
    <source>
        <dbReference type="ARBA" id="ARBA00038054"/>
    </source>
</evidence>
<dbReference type="PANTHER" id="PTHR43567:SF1">
    <property type="entry name" value="FLAVOREDOXIN"/>
    <property type="match status" value="1"/>
</dbReference>
<gene>
    <name evidence="5" type="ORF">JKG68_10210</name>
</gene>
<evidence type="ECO:0000256" key="1">
    <source>
        <dbReference type="ARBA" id="ARBA00001917"/>
    </source>
</evidence>
<evidence type="ECO:0000313" key="5">
    <source>
        <dbReference type="EMBL" id="MBL0404342.1"/>
    </source>
</evidence>